<dbReference type="GO" id="GO:0006633">
    <property type="term" value="P:fatty acid biosynthetic process"/>
    <property type="evidence" value="ECO:0007669"/>
    <property type="project" value="InterPro"/>
</dbReference>
<dbReference type="GO" id="GO:0032259">
    <property type="term" value="P:methylation"/>
    <property type="evidence" value="ECO:0007669"/>
    <property type="project" value="UniProtKB-KW"/>
</dbReference>
<dbReference type="InterPro" id="IPR018201">
    <property type="entry name" value="Ketoacyl_synth_AS"/>
</dbReference>
<dbReference type="EMBL" id="QUQM01000003">
    <property type="protein sequence ID" value="KAA8648670.1"/>
    <property type="molecule type" value="Genomic_DNA"/>
</dbReference>
<protein>
    <submittedName>
        <fullName evidence="10">Type I Polyketide synthases (Type I PKS)</fullName>
    </submittedName>
</protein>
<dbReference type="PROSITE" id="PS50075">
    <property type="entry name" value="CARRIER"/>
    <property type="match status" value="1"/>
</dbReference>
<dbReference type="EMBL" id="SOSA01000422">
    <property type="protein sequence ID" value="THC91367.1"/>
    <property type="molecule type" value="Genomic_DNA"/>
</dbReference>
<dbReference type="InterPro" id="IPR020806">
    <property type="entry name" value="PKS_PP-bd"/>
</dbReference>
<dbReference type="InterPro" id="IPR036736">
    <property type="entry name" value="ACP-like_sf"/>
</dbReference>
<dbReference type="Gene3D" id="3.40.47.10">
    <property type="match status" value="1"/>
</dbReference>
<dbReference type="Gene3D" id="1.10.1200.10">
    <property type="entry name" value="ACP-like"/>
    <property type="match status" value="1"/>
</dbReference>
<dbReference type="FunFam" id="3.40.47.10:FF:000019">
    <property type="entry name" value="Polyketide synthase type I"/>
    <property type="match status" value="1"/>
</dbReference>
<dbReference type="PROSITE" id="PS52004">
    <property type="entry name" value="KS3_2"/>
    <property type="match status" value="1"/>
</dbReference>
<dbReference type="STRING" id="1220188.A0A4S3JAQ1"/>
<dbReference type="InterPro" id="IPR049552">
    <property type="entry name" value="PKS_DH_N"/>
</dbReference>
<dbReference type="SUPFAM" id="SSF55048">
    <property type="entry name" value="Probable ACP-binding domain of malonyl-CoA ACP transacylase"/>
    <property type="match status" value="1"/>
</dbReference>
<dbReference type="Gene3D" id="3.40.366.10">
    <property type="entry name" value="Malonyl-Coenzyme A Acyl Carrier Protein, domain 2"/>
    <property type="match status" value="1"/>
</dbReference>
<dbReference type="InterPro" id="IPR049900">
    <property type="entry name" value="PKS_mFAS_DH"/>
</dbReference>
<dbReference type="GO" id="GO:0031177">
    <property type="term" value="F:phosphopantetheine binding"/>
    <property type="evidence" value="ECO:0007669"/>
    <property type="project" value="InterPro"/>
</dbReference>
<dbReference type="SUPFAM" id="SSF52151">
    <property type="entry name" value="FabD/lysophospholipase-like"/>
    <property type="match status" value="1"/>
</dbReference>
<evidence type="ECO:0000256" key="4">
    <source>
        <dbReference type="ARBA" id="ARBA00022679"/>
    </source>
</evidence>
<dbReference type="InterPro" id="IPR009081">
    <property type="entry name" value="PP-bd_ACP"/>
</dbReference>
<dbReference type="SMART" id="SM00822">
    <property type="entry name" value="PKS_KR"/>
    <property type="match status" value="1"/>
</dbReference>
<dbReference type="InterPro" id="IPR036291">
    <property type="entry name" value="NAD(P)-bd_dom_sf"/>
</dbReference>
<evidence type="ECO:0000259" key="9">
    <source>
        <dbReference type="PROSITE" id="PS52019"/>
    </source>
</evidence>
<evidence type="ECO:0000256" key="3">
    <source>
        <dbReference type="ARBA" id="ARBA00022603"/>
    </source>
</evidence>
<dbReference type="InterPro" id="IPR050091">
    <property type="entry name" value="PKS_NRPS_Biosynth_Enz"/>
</dbReference>
<sequence>MDEAIAIVGIGCRFPGGANSPQRLWELLRNPTDLARKVPEDRFNMDAFYHSQAGHHGTTYVSESYFLDEDIKKFDAPFFNISPAEAAAMDPQQRLLLETVYESLDRAGLALEKLQGSQTGVFCGLMRHDYHQLLATDVETNPPYALAGTAASILANRVSYFFDWHGPSMTVDTACSSSLVALHLACESLRKGESSLAVVAGSNLILSPDPYIWEAKMQLLSPSNRCHMWDASADGFACGEGVAAVVLKRLSDTSGDEIDCLIRATGVNSDGRSAGLVMPNGDAQQALMSSTYARAGLDPRRNPYDRCQFFEAHGTGTRAGDPQEAAAIHSFFWGDRSDNYEHENPIYVGSAKTIIGHTEGTAGLAGIIRSALALKHAVIPPNLHFHKQSNRVDPYIAHLEVPTQALPWPDLPAGVPRRASVSSFGLGGMNAHAILENFDQAQLFSQDRPQCQQPLLPVVLSAASTVTLGDMLQQYAEWLREHPTVDLLDLGSSLLTRRSAFRHRKFFTATSPDELRQKIEHDMKHCTNGSMSTVALRPGQKEKQILGIFNGQGTQWPQMGLDLIQACPEAMSWMRQLQQSLDELPEKYHPDFTLLDELSAPETSSRLNTAAISLPVRTALQIIQVNMLRVLGISFTAVVGHSSGEIAAAYAAGVLSAPDAIRVAYLRGFVINELASHGRMMAVNLSEHQANTICSDSRYQGRVAMAACNAPSNVTLSGEHETLEELEWLLQSLDRHPRRLTTDVAYHSHHMRACTESYLRALESCNIKVQPPTSTQWYSSVYRGRAVNAADAALDGAYWCENLLCPVLFFAALTACLEQIPGIDMIIEVGPKAALQGPTRQTLVNMHPKGPEIPHIGLARPGKSTIESMAIAIGWLWAYHGAQELQVQQYMRLFAPCRDVRYLKSLPTYPFDHRTSYWAEPRLAKARLRRRTSPNPLLGALSAESGQGEWRWRNYLRCEELPWLVDHQILSEVVFPPMGYIAMVLEAARIMSEGKSLELLEIQQLILERTISIPEDGPGVETLFKVDVESDCDDRISATFQCQANYEGDLERCLSGRITLTLGEPEPTALPSRDEAKSNLRPVNMEDFYYKLQAIGADFSNSFRSMTELKRRQYCVQGVANAPCDELLILHPATMTIALQALWGSIEGTDDGRLPALLLPTRIDSIIINPSCCHPGAIGIDATITHIGAGSVCGNAFVLNAVGDGMVQLEGIHLTPSNPVTDDHNLDISAFGTTVWGPLQPDPTIGTPMELPAAFSIQILQERLAVLYLRDVQAQLTPQDRKQLDWHRSRYVAWMDRILSKIQDGSHPHYPQEWLHGTVDGMISGSLGGTHGTIIRVTNIVGQSLLHFLRGEATILRELRYDNDLLSRYYQNDNAMRIMSYKLGTVVGQIAFRNPCLDILEVGAGTGSATRAVLSSIGRGYQSYTYTDISPAFFEDARAEFAAHSDRVIYQVLDIERDVRDQGFSTHGYDLVIASNVLHATKSLRLALRHVRELVKPSGYFVMLEGTDPDRVAPPFIFGGFEGWWLGEDDGRSWGPLIRSEEWEALLQCAGFGIHTSHTPVEQDNALGMSLILSQAVDGCTQHQHEPLTVPASGPQMNLLLIGGATEATAPIVEELSITLRPYFAHVFSCSAVRYFMPDTKATVLAVLSLVDFDYRLLPNDSETRWQGLEALMKAASCLLWVTSGEDSIDPCYSLNKGFLRSLALDSSFGMLQHLTVVDPTALEVKMLATTFMRLVHTKRASIDFHAVGSPEIELRWKDGIMQIPRIMRSRTINRRLLASRGIPVSDSVDVRTSVLQAVASSDIPGQVTICLVDSMYFPAKNLLPADSLARHDVHYSTRAALEIAGADFLHLVVGRNLSNGTRQLALSASHGSVVTTPSSWCWDIPDSVPAHDEPSFLHAVAGVLVAMAVVRPAVRSQVLWVHDPHVVGPGFQASLASTASMLGVNLQLSTSRRQQDPEILFLHSRSSAQTLARLLPTNISTAVVFGDSPLSRRIPSVLPNGAAQRKLCDFCRPSSSISKEMYIQSVTDALRSACLFTSRTRGYQNSIGTISPEELSRRPMTLQPLEIVNWRQPTRVEAQVLPASSLVTLSLTKTYLVANMTGDLARSVSEWMSRQGARYIVLASDRADLDPSWVAEMLNNGVHLRLMQTDISKQESVLQVDHTIRRSFPPLGGIIYSSLGQLEWPLGRTTLDNLRHQWEPAVHSGRLLDDLYRSYDLEFFIFVGSLLGPIGCAGQCDILATSEFLSGIVSRRRREGRVGSIVYLGDMHGLDSTERSKESPVGAPSLSEREIHEALSEAVIAGRPESDYDPEILAGLRLSDEWSQIPKMWPWMIKTGNSHVNTSPRQKLDARAQLGAATSNEEAADIIMRHLIDKLCSKLGLTASAKIGRATLLHELGIDSLVAVDVHIWLSKELGVKIPITQMMGGDSIGRLAVEAAARLGGTDVRIM</sequence>
<keyword evidence="4" id="KW-0808">Transferase</keyword>
<dbReference type="Pfam" id="PF00550">
    <property type="entry name" value="PP-binding"/>
    <property type="match status" value="1"/>
</dbReference>
<dbReference type="PANTHER" id="PTHR43775:SF48">
    <property type="entry name" value="HIGHLY REDUCING POLYKETIDE SYNTHASE SDGA"/>
    <property type="match status" value="1"/>
</dbReference>
<dbReference type="Gene3D" id="3.40.50.720">
    <property type="entry name" value="NAD(P)-binding Rossmann-like Domain"/>
    <property type="match status" value="1"/>
</dbReference>
<dbReference type="SUPFAM" id="SSF53335">
    <property type="entry name" value="S-adenosyl-L-methionine-dependent methyltransferases"/>
    <property type="match status" value="1"/>
</dbReference>
<dbReference type="SMART" id="SM00827">
    <property type="entry name" value="PKS_AT"/>
    <property type="match status" value="1"/>
</dbReference>
<evidence type="ECO:0000259" key="7">
    <source>
        <dbReference type="PROSITE" id="PS50075"/>
    </source>
</evidence>
<reference evidence="11 12" key="1">
    <citation type="submission" date="2019-03" db="EMBL/GenBank/DDBJ databases">
        <title>The genome sequence of a newly discovered highly antifungal drug resistant Aspergillus species, Aspergillus tanneri NIH 1004.</title>
        <authorList>
            <person name="Mounaud S."/>
            <person name="Singh I."/>
            <person name="Joardar V."/>
            <person name="Pakala S."/>
            <person name="Pakala S."/>
            <person name="Venepally P."/>
            <person name="Hoover J."/>
            <person name="Nierman W."/>
            <person name="Chung J."/>
            <person name="Losada L."/>
        </authorList>
    </citation>
    <scope>NUCLEOTIDE SEQUENCE [LARGE SCALE GENOMIC DNA]</scope>
    <source>
        <strain evidence="11 12">NIH1004</strain>
    </source>
</reference>
<dbReference type="GO" id="GO:0004315">
    <property type="term" value="F:3-oxoacyl-[acyl-carrier-protein] synthase activity"/>
    <property type="evidence" value="ECO:0007669"/>
    <property type="project" value="InterPro"/>
</dbReference>
<dbReference type="GO" id="GO:0044550">
    <property type="term" value="P:secondary metabolite biosynthetic process"/>
    <property type="evidence" value="ECO:0007669"/>
    <property type="project" value="UniProtKB-ARBA"/>
</dbReference>
<organism evidence="11 12">
    <name type="scientific">Aspergillus tanneri</name>
    <dbReference type="NCBI Taxonomy" id="1220188"/>
    <lineage>
        <taxon>Eukaryota</taxon>
        <taxon>Fungi</taxon>
        <taxon>Dikarya</taxon>
        <taxon>Ascomycota</taxon>
        <taxon>Pezizomycotina</taxon>
        <taxon>Eurotiomycetes</taxon>
        <taxon>Eurotiomycetidae</taxon>
        <taxon>Eurotiales</taxon>
        <taxon>Aspergillaceae</taxon>
        <taxon>Aspergillus</taxon>
        <taxon>Aspergillus subgen. Circumdati</taxon>
    </lineage>
</organism>
<dbReference type="InterPro" id="IPR001227">
    <property type="entry name" value="Ac_transferase_dom_sf"/>
</dbReference>
<evidence type="ECO:0000256" key="1">
    <source>
        <dbReference type="ARBA" id="ARBA00022450"/>
    </source>
</evidence>
<dbReference type="Proteomes" id="UP000308092">
    <property type="component" value="Unassembled WGS sequence"/>
</dbReference>
<dbReference type="Pfam" id="PF02801">
    <property type="entry name" value="Ketoacyl-synt_C"/>
    <property type="match status" value="1"/>
</dbReference>
<dbReference type="OrthoDB" id="329835at2759"/>
<dbReference type="Gene3D" id="3.30.70.3290">
    <property type="match status" value="1"/>
</dbReference>
<dbReference type="InterPro" id="IPR057326">
    <property type="entry name" value="KR_dom"/>
</dbReference>
<dbReference type="Pfam" id="PF21089">
    <property type="entry name" value="PKS_DH_N"/>
    <property type="match status" value="1"/>
</dbReference>
<dbReference type="InterPro" id="IPR016036">
    <property type="entry name" value="Malonyl_transacylase_ACP-bd"/>
</dbReference>
<feature type="region of interest" description="C-terminal hotdog fold" evidence="6">
    <location>
        <begin position="1080"/>
        <end position="1223"/>
    </location>
</feature>
<evidence type="ECO:0000313" key="11">
    <source>
        <dbReference type="EMBL" id="THC91367.1"/>
    </source>
</evidence>
<dbReference type="Pfam" id="PF00698">
    <property type="entry name" value="Acyl_transf_1"/>
    <property type="match status" value="1"/>
</dbReference>
<evidence type="ECO:0000256" key="2">
    <source>
        <dbReference type="ARBA" id="ARBA00022553"/>
    </source>
</evidence>
<proteinExistence type="predicted"/>
<evidence type="ECO:0000256" key="5">
    <source>
        <dbReference type="ARBA" id="ARBA00023268"/>
    </source>
</evidence>
<dbReference type="Pfam" id="PF14765">
    <property type="entry name" value="PS-DH"/>
    <property type="match status" value="1"/>
</dbReference>
<dbReference type="InterPro" id="IPR016039">
    <property type="entry name" value="Thiolase-like"/>
</dbReference>
<evidence type="ECO:0000313" key="13">
    <source>
        <dbReference type="Proteomes" id="UP000324241"/>
    </source>
</evidence>
<feature type="domain" description="Ketosynthase family 3 (KS3)" evidence="8">
    <location>
        <begin position="2"/>
        <end position="437"/>
    </location>
</feature>
<dbReference type="InterPro" id="IPR020841">
    <property type="entry name" value="PKS_Beta-ketoAc_synthase_dom"/>
</dbReference>
<dbReference type="InterPro" id="IPR014043">
    <property type="entry name" value="Acyl_transferase_dom"/>
</dbReference>
<keyword evidence="12" id="KW-1185">Reference proteome</keyword>
<dbReference type="PANTHER" id="PTHR43775">
    <property type="entry name" value="FATTY ACID SYNTHASE"/>
    <property type="match status" value="1"/>
</dbReference>
<dbReference type="PROSITE" id="PS00606">
    <property type="entry name" value="KS3_1"/>
    <property type="match status" value="1"/>
</dbReference>
<reference evidence="10 13" key="2">
    <citation type="submission" date="2019-08" db="EMBL/GenBank/DDBJ databases">
        <title>The genome sequence of a newly discovered highly antifungal drug resistant Aspergillus species, Aspergillus tanneri NIH 1004.</title>
        <authorList>
            <person name="Mounaud S."/>
            <person name="Singh I."/>
            <person name="Joardar V."/>
            <person name="Pakala S."/>
            <person name="Pakala S."/>
            <person name="Venepally P."/>
            <person name="Chung J.K."/>
            <person name="Losada L."/>
            <person name="Nierman W.C."/>
        </authorList>
    </citation>
    <scope>NUCLEOTIDE SEQUENCE [LARGE SCALE GENOMIC DNA]</scope>
    <source>
        <strain evidence="10 13">NIH1004</strain>
    </source>
</reference>
<dbReference type="InterPro" id="IPR020807">
    <property type="entry name" value="PKS_DH"/>
</dbReference>
<dbReference type="InterPro" id="IPR029063">
    <property type="entry name" value="SAM-dependent_MTases_sf"/>
</dbReference>
<dbReference type="InterPro" id="IPR013217">
    <property type="entry name" value="Methyltransf_12"/>
</dbReference>
<dbReference type="Pfam" id="PF08242">
    <property type="entry name" value="Methyltransf_12"/>
    <property type="match status" value="1"/>
</dbReference>
<keyword evidence="5" id="KW-0511">Multifunctional enzyme</keyword>
<evidence type="ECO:0000259" key="8">
    <source>
        <dbReference type="PROSITE" id="PS52004"/>
    </source>
</evidence>
<dbReference type="Proteomes" id="UP000324241">
    <property type="component" value="Unassembled WGS sequence"/>
</dbReference>
<evidence type="ECO:0000313" key="12">
    <source>
        <dbReference type="Proteomes" id="UP000308092"/>
    </source>
</evidence>
<evidence type="ECO:0000313" key="10">
    <source>
        <dbReference type="EMBL" id="KAA8648670.1"/>
    </source>
</evidence>
<dbReference type="SMART" id="SM00825">
    <property type="entry name" value="PKS_KS"/>
    <property type="match status" value="1"/>
</dbReference>
<dbReference type="VEuPathDB" id="FungiDB:EYZ11_009166"/>
<dbReference type="Gene3D" id="3.10.129.110">
    <property type="entry name" value="Polyketide synthase dehydratase"/>
    <property type="match status" value="1"/>
</dbReference>
<dbReference type="SUPFAM" id="SSF53901">
    <property type="entry name" value="Thiolase-like"/>
    <property type="match status" value="1"/>
</dbReference>
<dbReference type="GO" id="GO:0008168">
    <property type="term" value="F:methyltransferase activity"/>
    <property type="evidence" value="ECO:0007669"/>
    <property type="project" value="UniProtKB-KW"/>
</dbReference>
<evidence type="ECO:0000256" key="6">
    <source>
        <dbReference type="PROSITE-ProRule" id="PRU01363"/>
    </source>
</evidence>
<dbReference type="InterPro" id="IPR016035">
    <property type="entry name" value="Acyl_Trfase/lysoPLipase"/>
</dbReference>
<dbReference type="InterPro" id="IPR049551">
    <property type="entry name" value="PKS_DH_C"/>
</dbReference>
<gene>
    <name evidence="10" type="ORF">ATNIH1004_004555</name>
    <name evidence="11" type="ORF">EYZ11_009166</name>
</gene>
<dbReference type="InterPro" id="IPR013968">
    <property type="entry name" value="PKS_KR"/>
</dbReference>
<comment type="caution">
    <text evidence="6">Lacks conserved residue(s) required for the propagation of feature annotation.</text>
</comment>
<dbReference type="CDD" id="cd00833">
    <property type="entry name" value="PKS"/>
    <property type="match status" value="1"/>
</dbReference>
<dbReference type="GO" id="GO:0004312">
    <property type="term" value="F:fatty acid synthase activity"/>
    <property type="evidence" value="ECO:0007669"/>
    <property type="project" value="TreeGrafter"/>
</dbReference>
<keyword evidence="2" id="KW-0597">Phosphoprotein</keyword>
<dbReference type="PROSITE" id="PS52019">
    <property type="entry name" value="PKS_MFAS_DH"/>
    <property type="match status" value="1"/>
</dbReference>
<dbReference type="SUPFAM" id="SSF47336">
    <property type="entry name" value="ACP-like"/>
    <property type="match status" value="1"/>
</dbReference>
<dbReference type="InterPro" id="IPR014030">
    <property type="entry name" value="Ketoacyl_synth_N"/>
</dbReference>
<dbReference type="SMART" id="SM00826">
    <property type="entry name" value="PKS_DH"/>
    <property type="match status" value="1"/>
</dbReference>
<dbReference type="Pfam" id="PF08659">
    <property type="entry name" value="KR"/>
    <property type="match status" value="1"/>
</dbReference>
<dbReference type="GeneID" id="54327257"/>
<dbReference type="InterPro" id="IPR014031">
    <property type="entry name" value="Ketoacyl_synth_C"/>
</dbReference>
<dbReference type="InterPro" id="IPR042104">
    <property type="entry name" value="PKS_dehydratase_sf"/>
</dbReference>
<dbReference type="CDD" id="cd02440">
    <property type="entry name" value="AdoMet_MTases"/>
    <property type="match status" value="1"/>
</dbReference>
<feature type="domain" description="PKS/mFAS DH" evidence="9">
    <location>
        <begin position="935"/>
        <end position="1223"/>
    </location>
</feature>
<accession>A0A4S3JAQ1</accession>
<dbReference type="Pfam" id="PF16197">
    <property type="entry name" value="KAsynt_C_assoc"/>
    <property type="match status" value="1"/>
</dbReference>
<dbReference type="RefSeq" id="XP_033428031.1">
    <property type="nucleotide sequence ID" value="XM_033569225.1"/>
</dbReference>
<dbReference type="InterPro" id="IPR032821">
    <property type="entry name" value="PKS_assoc"/>
</dbReference>
<dbReference type="Gene3D" id="3.40.50.150">
    <property type="entry name" value="Vaccinia Virus protein VP39"/>
    <property type="match status" value="1"/>
</dbReference>
<comment type="caution">
    <text evidence="11">The sequence shown here is derived from an EMBL/GenBank/DDBJ whole genome shotgun (WGS) entry which is preliminary data.</text>
</comment>
<name>A0A4S3JAQ1_9EURO</name>
<dbReference type="SMART" id="SM00823">
    <property type="entry name" value="PKS_PP"/>
    <property type="match status" value="1"/>
</dbReference>
<feature type="region of interest" description="N-terminal hotdog fold" evidence="6">
    <location>
        <begin position="935"/>
        <end position="1065"/>
    </location>
</feature>
<dbReference type="Pfam" id="PF00109">
    <property type="entry name" value="ketoacyl-synt"/>
    <property type="match status" value="1"/>
</dbReference>
<keyword evidence="1" id="KW-0596">Phosphopantetheine</keyword>
<dbReference type="SUPFAM" id="SSF51735">
    <property type="entry name" value="NAD(P)-binding Rossmann-fold domains"/>
    <property type="match status" value="1"/>
</dbReference>
<keyword evidence="3" id="KW-0489">Methyltransferase</keyword>
<feature type="domain" description="Carrier" evidence="7">
    <location>
        <begin position="2363"/>
        <end position="2441"/>
    </location>
</feature>